<dbReference type="PANTHER" id="PTHR33375:SF1">
    <property type="entry name" value="CHROMOSOME-PARTITIONING PROTEIN PARB-RELATED"/>
    <property type="match status" value="1"/>
</dbReference>
<dbReference type="InterPro" id="IPR050336">
    <property type="entry name" value="Chromosome_partition/occlusion"/>
</dbReference>
<dbReference type="PANTHER" id="PTHR33375">
    <property type="entry name" value="CHROMOSOME-PARTITIONING PROTEIN PARB-RELATED"/>
    <property type="match status" value="1"/>
</dbReference>
<dbReference type="AlphaFoldDB" id="A0A6M3LH13"/>
<dbReference type="Pfam" id="PF17762">
    <property type="entry name" value="HTH_ParB"/>
    <property type="match status" value="1"/>
</dbReference>
<dbReference type="Pfam" id="PF02195">
    <property type="entry name" value="ParB_N"/>
    <property type="match status" value="1"/>
</dbReference>
<dbReference type="InterPro" id="IPR036086">
    <property type="entry name" value="ParB/Sulfiredoxin_sf"/>
</dbReference>
<protein>
    <recommendedName>
        <fullName evidence="3">ParB-like N-terminal domain-containing protein</fullName>
    </recommendedName>
</protein>
<name>A0A6M3LH13_9ZZZZ</name>
<dbReference type="GO" id="GO:0005694">
    <property type="term" value="C:chromosome"/>
    <property type="evidence" value="ECO:0007669"/>
    <property type="project" value="TreeGrafter"/>
</dbReference>
<dbReference type="GO" id="GO:0003677">
    <property type="term" value="F:DNA binding"/>
    <property type="evidence" value="ECO:0007669"/>
    <property type="project" value="InterPro"/>
</dbReference>
<gene>
    <name evidence="4" type="ORF">MM415B04174_0011</name>
</gene>
<proteinExistence type="inferred from homology"/>
<evidence type="ECO:0000256" key="1">
    <source>
        <dbReference type="ARBA" id="ARBA00006295"/>
    </source>
</evidence>
<comment type="similarity">
    <text evidence="1">Belongs to the ParB family.</text>
</comment>
<dbReference type="NCBIfam" id="TIGR00180">
    <property type="entry name" value="parB_part"/>
    <property type="match status" value="1"/>
</dbReference>
<dbReference type="SUPFAM" id="SSF110849">
    <property type="entry name" value="ParB/Sulfiredoxin"/>
    <property type="match status" value="1"/>
</dbReference>
<organism evidence="4">
    <name type="scientific">viral metagenome</name>
    <dbReference type="NCBI Taxonomy" id="1070528"/>
    <lineage>
        <taxon>unclassified sequences</taxon>
        <taxon>metagenomes</taxon>
        <taxon>organismal metagenomes</taxon>
    </lineage>
</organism>
<dbReference type="Gene3D" id="1.10.10.2830">
    <property type="match status" value="1"/>
</dbReference>
<dbReference type="GO" id="GO:0007059">
    <property type="term" value="P:chromosome segregation"/>
    <property type="evidence" value="ECO:0007669"/>
    <property type="project" value="UniProtKB-KW"/>
</dbReference>
<evidence type="ECO:0000313" key="4">
    <source>
        <dbReference type="EMBL" id="QJA93619.1"/>
    </source>
</evidence>
<reference evidence="4" key="1">
    <citation type="submission" date="2020-03" db="EMBL/GenBank/DDBJ databases">
        <title>The deep terrestrial virosphere.</title>
        <authorList>
            <person name="Holmfeldt K."/>
            <person name="Nilsson E."/>
            <person name="Simone D."/>
            <person name="Lopez-Fernandez M."/>
            <person name="Wu X."/>
            <person name="de Brujin I."/>
            <person name="Lundin D."/>
            <person name="Andersson A."/>
            <person name="Bertilsson S."/>
            <person name="Dopson M."/>
        </authorList>
    </citation>
    <scope>NUCLEOTIDE SEQUENCE</scope>
    <source>
        <strain evidence="4">MM415B04174</strain>
    </source>
</reference>
<dbReference type="InterPro" id="IPR004437">
    <property type="entry name" value="ParB/RepB/Spo0J"/>
</dbReference>
<evidence type="ECO:0000259" key="3">
    <source>
        <dbReference type="SMART" id="SM00470"/>
    </source>
</evidence>
<dbReference type="InterPro" id="IPR003115">
    <property type="entry name" value="ParB_N"/>
</dbReference>
<dbReference type="FunFam" id="1.10.10.2830:FF:000001">
    <property type="entry name" value="Chromosome partitioning protein ParB"/>
    <property type="match status" value="1"/>
</dbReference>
<dbReference type="EMBL" id="MT143163">
    <property type="protein sequence ID" value="QJA93619.1"/>
    <property type="molecule type" value="Genomic_DNA"/>
</dbReference>
<dbReference type="InterPro" id="IPR041468">
    <property type="entry name" value="HTH_ParB/Spo0J"/>
</dbReference>
<accession>A0A6M3LH13</accession>
<sequence length="259" mass="29632">MTEESARQEDLQTVEVEEIDRPDVVDRITIDLEEIKSLSENIQEQGLLQAPVLREKDGRFEIVAGDRRIMAVKRLDWTTVKCVIKTLTDQQAAEIRASENLQRENLSVIEEARIYRNLNQKHHMPIDKIAQKMGKSPGTIKRRLDLLKMPDSLQNAMHEKKISYGVAEALWPIADPGALDYYLGFAIDHGVTVTIARQWTNDWKNSQRRIENENKDPMEQLTSPAARPTYLACDLCQSPVLVQDLAVIRICRECAKKIT</sequence>
<evidence type="ECO:0000256" key="2">
    <source>
        <dbReference type="ARBA" id="ARBA00022829"/>
    </source>
</evidence>
<dbReference type="SMART" id="SM00470">
    <property type="entry name" value="ParB"/>
    <property type="match status" value="1"/>
</dbReference>
<dbReference type="Gene3D" id="3.90.1530.30">
    <property type="match status" value="1"/>
</dbReference>
<dbReference type="SUPFAM" id="SSF109709">
    <property type="entry name" value="KorB DNA-binding domain-like"/>
    <property type="match status" value="1"/>
</dbReference>
<feature type="domain" description="ParB-like N-terminal" evidence="3">
    <location>
        <begin position="12"/>
        <end position="101"/>
    </location>
</feature>
<keyword evidence="2" id="KW-0159">Chromosome partition</keyword>